<dbReference type="Gene3D" id="3.20.20.70">
    <property type="entry name" value="Aldolase class I"/>
    <property type="match status" value="1"/>
</dbReference>
<keyword evidence="7" id="KW-0479">Metal-binding</keyword>
<gene>
    <name evidence="13" type="primary">nrdG</name>
    <name evidence="13" type="ORF">E4665_10485</name>
</gene>
<comment type="catalytic activity">
    <reaction evidence="11">
        <text>glycyl-[protein] + reduced [flavodoxin] + S-adenosyl-L-methionine = glycin-2-yl radical-[protein] + semiquinone [flavodoxin] + 5'-deoxyadenosine + L-methionine + H(+)</text>
        <dbReference type="Rhea" id="RHEA:61976"/>
        <dbReference type="Rhea" id="RHEA-COMP:10622"/>
        <dbReference type="Rhea" id="RHEA-COMP:14480"/>
        <dbReference type="Rhea" id="RHEA-COMP:15993"/>
        <dbReference type="Rhea" id="RHEA-COMP:15994"/>
        <dbReference type="ChEBI" id="CHEBI:15378"/>
        <dbReference type="ChEBI" id="CHEBI:17319"/>
        <dbReference type="ChEBI" id="CHEBI:29947"/>
        <dbReference type="ChEBI" id="CHEBI:32722"/>
        <dbReference type="ChEBI" id="CHEBI:57618"/>
        <dbReference type="ChEBI" id="CHEBI:57844"/>
        <dbReference type="ChEBI" id="CHEBI:59789"/>
        <dbReference type="ChEBI" id="CHEBI:140311"/>
    </reaction>
</comment>
<dbReference type="GO" id="GO:0004748">
    <property type="term" value="F:ribonucleoside-diphosphate reductase activity, thioredoxin disulfide as acceptor"/>
    <property type="evidence" value="ECO:0007669"/>
    <property type="project" value="TreeGrafter"/>
</dbReference>
<dbReference type="NCBIfam" id="TIGR02491">
    <property type="entry name" value="NrdG"/>
    <property type="match status" value="1"/>
</dbReference>
<reference evidence="13 14" key="1">
    <citation type="journal article" date="2015" name="Int. J. Syst. Evol. Microbiol.">
        <title>Sporolactobacillus shoreae sp. nov. and Sporolactobacillus spathodeae sp. nov., two spore-forming lactic acid bacteria isolated from tree barks in Thailand.</title>
        <authorList>
            <person name="Thamacharoensuk T."/>
            <person name="Kitahara M."/>
            <person name="Ohkuma M."/>
            <person name="Thongchul N."/>
            <person name="Tanasupawat S."/>
        </authorList>
    </citation>
    <scope>NUCLEOTIDE SEQUENCE [LARGE SCALE GENOMIC DNA]</scope>
    <source>
        <strain evidence="13 14">BK92</strain>
    </source>
</reference>
<dbReference type="SFLD" id="SFLDS00029">
    <property type="entry name" value="Radical_SAM"/>
    <property type="match status" value="1"/>
</dbReference>
<comment type="similarity">
    <text evidence="3 12">Belongs to the organic radical-activating enzymes family.</text>
</comment>
<dbReference type="GO" id="GO:0043365">
    <property type="term" value="F:[formate-C-acetyltransferase]-activating enzyme activity"/>
    <property type="evidence" value="ECO:0007669"/>
    <property type="project" value="InterPro"/>
</dbReference>
<name>A0A4Z0GNP3_9BACL</name>
<dbReference type="SUPFAM" id="SSF102114">
    <property type="entry name" value="Radical SAM enzymes"/>
    <property type="match status" value="1"/>
</dbReference>
<dbReference type="OrthoDB" id="9782387at2"/>
<protein>
    <recommendedName>
        <fullName evidence="4 12">Anaerobic ribonucleoside-triphosphate reductase-activating protein</fullName>
        <ecNumber evidence="12">1.97.1.-</ecNumber>
    </recommendedName>
</protein>
<evidence type="ECO:0000256" key="2">
    <source>
        <dbReference type="ARBA" id="ARBA00003852"/>
    </source>
</evidence>
<evidence type="ECO:0000313" key="14">
    <source>
        <dbReference type="Proteomes" id="UP000298347"/>
    </source>
</evidence>
<evidence type="ECO:0000256" key="9">
    <source>
        <dbReference type="ARBA" id="ARBA00023004"/>
    </source>
</evidence>
<dbReference type="EC" id="1.97.1.-" evidence="12"/>
<evidence type="ECO:0000256" key="10">
    <source>
        <dbReference type="ARBA" id="ARBA00023014"/>
    </source>
</evidence>
<dbReference type="PIRSF" id="PIRSF000368">
    <property type="entry name" value="NrdG"/>
    <property type="match status" value="1"/>
</dbReference>
<dbReference type="AlphaFoldDB" id="A0A4Z0GNP3"/>
<dbReference type="GO" id="GO:0046872">
    <property type="term" value="F:metal ion binding"/>
    <property type="evidence" value="ECO:0007669"/>
    <property type="project" value="UniProtKB-KW"/>
</dbReference>
<evidence type="ECO:0000256" key="6">
    <source>
        <dbReference type="ARBA" id="ARBA00022691"/>
    </source>
</evidence>
<dbReference type="InterPro" id="IPR001989">
    <property type="entry name" value="Radical_activat_CS"/>
</dbReference>
<keyword evidence="8 12" id="KW-0560">Oxidoreductase</keyword>
<proteinExistence type="inferred from homology"/>
<keyword evidence="10" id="KW-0411">Iron-sulfur</keyword>
<organism evidence="13 14">
    <name type="scientific">Sporolactobacillus shoreae</name>
    <dbReference type="NCBI Taxonomy" id="1465501"/>
    <lineage>
        <taxon>Bacteria</taxon>
        <taxon>Bacillati</taxon>
        <taxon>Bacillota</taxon>
        <taxon>Bacilli</taxon>
        <taxon>Bacillales</taxon>
        <taxon>Sporolactobacillaceae</taxon>
        <taxon>Sporolactobacillus</taxon>
    </lineage>
</organism>
<sequence length="180" mass="21137">MRRQKHVHRIRKTMNYADYKRFDFLNGTGIRHSLFVSGCHFHCKGCWNAVAWNPSFGKPYTEDVENKIIDDLNQPELPVQGLSLLGGEPFDHPETLTHLVRRVKSECKGKDIWCWTGFHFEDLVNDPERREMLNQIDVLVDGPFEIDKRNLKLKFRGSSNQRVLNVQESLKENRAVLRFQ</sequence>
<comment type="caution">
    <text evidence="13">The sequence shown here is derived from an EMBL/GenBank/DDBJ whole genome shotgun (WGS) entry which is preliminary data.</text>
</comment>
<comment type="cofactor">
    <cofactor evidence="1">
        <name>[4Fe-4S] cluster</name>
        <dbReference type="ChEBI" id="CHEBI:49883"/>
    </cofactor>
</comment>
<dbReference type="SFLD" id="SFLDG01063">
    <property type="entry name" value="activating_enzymes__group_1"/>
    <property type="match status" value="1"/>
</dbReference>
<evidence type="ECO:0000256" key="1">
    <source>
        <dbReference type="ARBA" id="ARBA00001966"/>
    </source>
</evidence>
<dbReference type="PANTHER" id="PTHR30352:SF2">
    <property type="entry name" value="ANAEROBIC RIBONUCLEOSIDE-TRIPHOSPHATE REDUCTASE-ACTIVATING PROTEIN"/>
    <property type="match status" value="1"/>
</dbReference>
<keyword evidence="6" id="KW-0949">S-adenosyl-L-methionine</keyword>
<dbReference type="SFLD" id="SFLDG01066">
    <property type="entry name" value="organic_radical-activating_enz"/>
    <property type="match status" value="1"/>
</dbReference>
<dbReference type="CDD" id="cd01335">
    <property type="entry name" value="Radical_SAM"/>
    <property type="match status" value="1"/>
</dbReference>
<dbReference type="PROSITE" id="PS01087">
    <property type="entry name" value="RADICAL_ACTIVATING"/>
    <property type="match status" value="1"/>
</dbReference>
<dbReference type="InterPro" id="IPR034457">
    <property type="entry name" value="Organic_radical-activating"/>
</dbReference>
<dbReference type="Pfam" id="PF13353">
    <property type="entry name" value="Fer4_12"/>
    <property type="match status" value="1"/>
</dbReference>
<evidence type="ECO:0000256" key="8">
    <source>
        <dbReference type="ARBA" id="ARBA00023002"/>
    </source>
</evidence>
<dbReference type="EMBL" id="SRJD01000011">
    <property type="protein sequence ID" value="TGA97816.1"/>
    <property type="molecule type" value="Genomic_DNA"/>
</dbReference>
<dbReference type="PANTHER" id="PTHR30352">
    <property type="entry name" value="PYRUVATE FORMATE-LYASE-ACTIVATING ENZYME"/>
    <property type="match status" value="1"/>
</dbReference>
<dbReference type="InterPro" id="IPR007197">
    <property type="entry name" value="rSAM"/>
</dbReference>
<evidence type="ECO:0000256" key="11">
    <source>
        <dbReference type="ARBA" id="ARBA00047365"/>
    </source>
</evidence>
<evidence type="ECO:0000256" key="5">
    <source>
        <dbReference type="ARBA" id="ARBA00022485"/>
    </source>
</evidence>
<dbReference type="RefSeq" id="WP_135348748.1">
    <property type="nucleotide sequence ID" value="NZ_SRJD01000011.1"/>
</dbReference>
<dbReference type="GO" id="GO:0051539">
    <property type="term" value="F:4 iron, 4 sulfur cluster binding"/>
    <property type="evidence" value="ECO:0007669"/>
    <property type="project" value="UniProtKB-KW"/>
</dbReference>
<keyword evidence="5" id="KW-0004">4Fe-4S</keyword>
<keyword evidence="9" id="KW-0408">Iron</keyword>
<evidence type="ECO:0000256" key="7">
    <source>
        <dbReference type="ARBA" id="ARBA00022723"/>
    </source>
</evidence>
<evidence type="ECO:0000313" key="13">
    <source>
        <dbReference type="EMBL" id="TGA97816.1"/>
    </source>
</evidence>
<evidence type="ECO:0000256" key="3">
    <source>
        <dbReference type="ARBA" id="ARBA00009777"/>
    </source>
</evidence>
<evidence type="ECO:0000256" key="4">
    <source>
        <dbReference type="ARBA" id="ARBA00014281"/>
    </source>
</evidence>
<dbReference type="SFLD" id="SFLDF00299">
    <property type="entry name" value="anaerobic_ribonucleoside-triph"/>
    <property type="match status" value="1"/>
</dbReference>
<comment type="function">
    <text evidence="2 12">Activation of anaerobic ribonucleoside-triphosphate reductase under anaerobic conditions by generation of an organic free radical, using S-adenosylmethionine and reduced flavodoxin as cosubstrates to produce 5'-deoxy-adenosine.</text>
</comment>
<keyword evidence="14" id="KW-1185">Reference proteome</keyword>
<dbReference type="Proteomes" id="UP000298347">
    <property type="component" value="Unassembled WGS sequence"/>
</dbReference>
<accession>A0A4Z0GNP3</accession>
<evidence type="ECO:0000256" key="12">
    <source>
        <dbReference type="PIRNR" id="PIRNR000368"/>
    </source>
</evidence>
<dbReference type="InterPro" id="IPR058240">
    <property type="entry name" value="rSAM_sf"/>
</dbReference>
<dbReference type="InterPro" id="IPR013785">
    <property type="entry name" value="Aldolase_TIM"/>
</dbReference>
<dbReference type="InterPro" id="IPR012837">
    <property type="entry name" value="NrdG"/>
</dbReference>